<dbReference type="InterPro" id="IPR009758">
    <property type="entry name" value="DUF1326"/>
</dbReference>
<name>A0A1C3Y692_9HYPH</name>
<evidence type="ECO:0000313" key="1">
    <source>
        <dbReference type="EMBL" id="SCB59955.1"/>
    </source>
</evidence>
<reference evidence="1 2" key="1">
    <citation type="submission" date="2016-08" db="EMBL/GenBank/DDBJ databases">
        <authorList>
            <person name="Seilhamer J.J."/>
        </authorList>
    </citation>
    <scope>NUCLEOTIDE SEQUENCE [LARGE SCALE GENOMIC DNA]</scope>
    <source>
        <strain evidence="1 2">HBR26</strain>
    </source>
</reference>
<dbReference type="RefSeq" id="WP_092752243.1">
    <property type="nucleotide sequence ID" value="NZ_FMAJ01000008.1"/>
</dbReference>
<evidence type="ECO:0000313" key="2">
    <source>
        <dbReference type="Proteomes" id="UP000198723"/>
    </source>
</evidence>
<dbReference type="Proteomes" id="UP000198723">
    <property type="component" value="Unassembled WGS sequence"/>
</dbReference>
<dbReference type="InterPro" id="IPR014581">
    <property type="entry name" value="UCP033303"/>
</dbReference>
<gene>
    <name evidence="1" type="ORF">GA0061105_108314</name>
</gene>
<accession>A0A1C3Y692</accession>
<proteinExistence type="predicted"/>
<dbReference type="AlphaFoldDB" id="A0A1C3Y692"/>
<dbReference type="STRING" id="1138170.GA0061105_108314"/>
<dbReference type="Pfam" id="PF07040">
    <property type="entry name" value="DUF1326"/>
    <property type="match status" value="1"/>
</dbReference>
<evidence type="ECO:0008006" key="3">
    <source>
        <dbReference type="Google" id="ProtNLM"/>
    </source>
</evidence>
<sequence length="213" mass="23185">MTPWEIDALAITNCNCSSGCPCQFNSLPTNGNCEAAVGFAIKSGFYGDVRLDGVKMAFTAKWPGPIHLGNGTVQLIVDSSATPAQRDAVATIVSGGDTEDMATMFWVFSKMSPNKLDVLTKPIDLEVDVEKRTGHVRVLDVFEMDIQPIRNPITGAEHRARINLPHGFEYRVAEIASGTTRTFGMMSLENNKDSHAHICRVYMNGQGVIEHAA</sequence>
<protein>
    <recommendedName>
        <fullName evidence="3">DUF1326 domain-containing protein</fullName>
    </recommendedName>
</protein>
<dbReference type="PIRSF" id="PIRSF033303">
    <property type="entry name" value="UCP033303"/>
    <property type="match status" value="1"/>
</dbReference>
<dbReference type="EMBL" id="FMAJ01000008">
    <property type="protein sequence ID" value="SCB59955.1"/>
    <property type="molecule type" value="Genomic_DNA"/>
</dbReference>
<organism evidence="1 2">
    <name type="scientific">Rhizobium aethiopicum</name>
    <dbReference type="NCBI Taxonomy" id="1138170"/>
    <lineage>
        <taxon>Bacteria</taxon>
        <taxon>Pseudomonadati</taxon>
        <taxon>Pseudomonadota</taxon>
        <taxon>Alphaproteobacteria</taxon>
        <taxon>Hyphomicrobiales</taxon>
        <taxon>Rhizobiaceae</taxon>
        <taxon>Rhizobium/Agrobacterium group</taxon>
        <taxon>Rhizobium</taxon>
    </lineage>
</organism>